<sequence length="592" mass="67304">MIPRALSATDPERVRGDKPLETPGSEEKEIQKKDRARKEKKKFGQSVCAQGDRKGGKKLPAAKNPYLNSPFLTLTSGVVYQDKNATAQRISSARLHKIKELKNEIVDLERKIEASSLENLALKDLTRRHARAIDRYNNAESHLQELLAGHRNEMRELRKRLKMSQEAEKNTARELKKVEAELRRTKGDLKTLVVLSEDKALAEREELNRRLSVLNKTLEAKDERIESLEMQLKLNNSIFSRQLASESKKLLEATMITKDLLVEISIVHQKIKEKDRQLYIKNIYANRMPKALRDRSDWVPNDQSMSVIIFFSLQVDKESFRELLLSQHQETEKSPIQLKKEKRGDKGGEDKAKEVCSDAQGRKEKQTTKKVPMPETSSRTHRGDKLLMEECNFPEIIKEMEKQTEVFEQELKSLTKSEQSPQSDSVKENNQEGEAVEEAEKEEKKPSEQQKKEAWSEGAVPSQDPTRLKKKYISSEAVENLHQVFHTSGAKWKAGSLSSLSRLRQAGQSCSNTAVSRGRIAFGAYEPSFGQIPLARQDGTSGMRGKPEEGALWGGLFARREPLEFQLHKGNGRQVRSAWQIPNSLPGSISPH</sequence>
<evidence type="ECO:0000313" key="9">
    <source>
        <dbReference type="Proteomes" id="UP000796761"/>
    </source>
</evidence>
<feature type="region of interest" description="Disordered" evidence="6">
    <location>
        <begin position="412"/>
        <end position="468"/>
    </location>
</feature>
<dbReference type="OrthoDB" id="2123794at2759"/>
<feature type="region of interest" description="Disordered" evidence="6">
    <location>
        <begin position="1"/>
        <end position="63"/>
    </location>
</feature>
<dbReference type="Proteomes" id="UP000796761">
    <property type="component" value="Unassembled WGS sequence"/>
</dbReference>
<evidence type="ECO:0000256" key="6">
    <source>
        <dbReference type="SAM" id="MobiDB-lite"/>
    </source>
</evidence>
<evidence type="ECO:0000256" key="2">
    <source>
        <dbReference type="ARBA" id="ARBA00023054"/>
    </source>
</evidence>
<dbReference type="GO" id="GO:0042073">
    <property type="term" value="P:intraciliary transport"/>
    <property type="evidence" value="ECO:0007669"/>
    <property type="project" value="TreeGrafter"/>
</dbReference>
<evidence type="ECO:0000256" key="5">
    <source>
        <dbReference type="SAM" id="Coils"/>
    </source>
</evidence>
<name>A0A8K1G6N3_9PASS</name>
<organism evidence="8 9">
    <name type="scientific">Zosterops borbonicus</name>
    <dbReference type="NCBI Taxonomy" id="364589"/>
    <lineage>
        <taxon>Eukaryota</taxon>
        <taxon>Metazoa</taxon>
        <taxon>Chordata</taxon>
        <taxon>Craniata</taxon>
        <taxon>Vertebrata</taxon>
        <taxon>Euteleostomi</taxon>
        <taxon>Archelosauria</taxon>
        <taxon>Archosauria</taxon>
        <taxon>Dinosauria</taxon>
        <taxon>Saurischia</taxon>
        <taxon>Theropoda</taxon>
        <taxon>Coelurosauria</taxon>
        <taxon>Aves</taxon>
        <taxon>Neognathae</taxon>
        <taxon>Neoaves</taxon>
        <taxon>Telluraves</taxon>
        <taxon>Australaves</taxon>
        <taxon>Passeriformes</taxon>
        <taxon>Sylvioidea</taxon>
        <taxon>Zosteropidae</taxon>
        <taxon>Zosterops</taxon>
    </lineage>
</organism>
<dbReference type="EMBL" id="SWJQ01000573">
    <property type="protein sequence ID" value="TRZ12688.1"/>
    <property type="molecule type" value="Genomic_DNA"/>
</dbReference>
<evidence type="ECO:0000256" key="4">
    <source>
        <dbReference type="ARBA" id="ARBA00041402"/>
    </source>
</evidence>
<gene>
    <name evidence="8" type="ORF">HGM15179_014447</name>
</gene>
<evidence type="ECO:0000256" key="3">
    <source>
        <dbReference type="ARBA" id="ARBA00041189"/>
    </source>
</evidence>
<dbReference type="GO" id="GO:0005930">
    <property type="term" value="C:axoneme"/>
    <property type="evidence" value="ECO:0007669"/>
    <property type="project" value="TreeGrafter"/>
</dbReference>
<dbReference type="Pfam" id="PF15619">
    <property type="entry name" value="Lebercilin"/>
    <property type="match status" value="1"/>
</dbReference>
<dbReference type="AlphaFoldDB" id="A0A8K1G6N3"/>
<proteinExistence type="inferred from homology"/>
<keyword evidence="2 5" id="KW-0175">Coiled coil</keyword>
<dbReference type="InterPro" id="IPR026188">
    <property type="entry name" value="Lebercilin-like"/>
</dbReference>
<feature type="domain" description="Lebercilin" evidence="7">
    <location>
        <begin position="87"/>
        <end position="278"/>
    </location>
</feature>
<dbReference type="PANTHER" id="PTHR16650">
    <property type="entry name" value="C21ORF13-RELATED"/>
    <property type="match status" value="1"/>
</dbReference>
<reference evidence="8" key="1">
    <citation type="submission" date="2019-04" db="EMBL/GenBank/DDBJ databases">
        <title>Genome assembly of Zosterops borbonicus 15179.</title>
        <authorList>
            <person name="Leroy T."/>
            <person name="Anselmetti Y."/>
            <person name="Tilak M.-K."/>
            <person name="Nabholz B."/>
        </authorList>
    </citation>
    <scope>NUCLEOTIDE SEQUENCE</scope>
    <source>
        <strain evidence="8">HGM_15179</strain>
        <tissue evidence="8">Muscle</tissue>
    </source>
</reference>
<feature type="coiled-coil region" evidence="5">
    <location>
        <begin position="91"/>
        <end position="231"/>
    </location>
</feature>
<feature type="compositionally biased region" description="Basic and acidic residues" evidence="6">
    <location>
        <begin position="331"/>
        <end position="367"/>
    </location>
</feature>
<comment type="caution">
    <text evidence="8">The sequence shown here is derived from an EMBL/GenBank/DDBJ whole genome shotgun (WGS) entry which is preliminary data.</text>
</comment>
<keyword evidence="9" id="KW-1185">Reference proteome</keyword>
<dbReference type="PANTHER" id="PTHR16650:SF9">
    <property type="entry name" value="LEBERCILIN-LIKE PROTEIN"/>
    <property type="match status" value="1"/>
</dbReference>
<evidence type="ECO:0000256" key="1">
    <source>
        <dbReference type="ARBA" id="ARBA00010229"/>
    </source>
</evidence>
<evidence type="ECO:0000259" key="7">
    <source>
        <dbReference type="Pfam" id="PF15619"/>
    </source>
</evidence>
<feature type="compositionally biased region" description="Basic and acidic residues" evidence="6">
    <location>
        <begin position="441"/>
        <end position="455"/>
    </location>
</feature>
<evidence type="ECO:0000313" key="8">
    <source>
        <dbReference type="EMBL" id="TRZ12688.1"/>
    </source>
</evidence>
<feature type="compositionally biased region" description="Basic and acidic residues" evidence="6">
    <location>
        <begin position="10"/>
        <end position="37"/>
    </location>
</feature>
<comment type="similarity">
    <text evidence="1">Belongs to the LCA5 family.</text>
</comment>
<accession>A0A8K1G6N3</accession>
<dbReference type="InterPro" id="IPR028933">
    <property type="entry name" value="Lebercilin_dom"/>
</dbReference>
<protein>
    <recommendedName>
        <fullName evidence="3">Lebercilin-like protein</fullName>
    </recommendedName>
    <alternativeName>
        <fullName evidence="4">Leber congenital amaurosis 5-like protein</fullName>
    </alternativeName>
</protein>
<feature type="region of interest" description="Disordered" evidence="6">
    <location>
        <begin position="331"/>
        <end position="387"/>
    </location>
</feature>